<organism evidence="1 2">
    <name type="scientific">Leucocoprinus leucothites</name>
    <dbReference type="NCBI Taxonomy" id="201217"/>
    <lineage>
        <taxon>Eukaryota</taxon>
        <taxon>Fungi</taxon>
        <taxon>Dikarya</taxon>
        <taxon>Basidiomycota</taxon>
        <taxon>Agaricomycotina</taxon>
        <taxon>Agaricomycetes</taxon>
        <taxon>Agaricomycetidae</taxon>
        <taxon>Agaricales</taxon>
        <taxon>Agaricineae</taxon>
        <taxon>Agaricaceae</taxon>
        <taxon>Leucocoprinus</taxon>
    </lineage>
</organism>
<sequence length="110" mass="12496">MVSIFNTLRLPKGTIDQPVCLPLLKSLMIDSCMTEEDGDMLCELSATDLEPLVETLEHRLSKDDTFKLEFSGIGVDWSPKLQRKLQSLVAKGVRLELIEESEPVHWLQVR</sequence>
<proteinExistence type="predicted"/>
<name>A0A8H5LM57_9AGAR</name>
<protein>
    <submittedName>
        <fullName evidence="1">Uncharacterized protein</fullName>
    </submittedName>
</protein>
<dbReference type="EMBL" id="JAACJO010000002">
    <property type="protein sequence ID" value="KAF5362199.1"/>
    <property type="molecule type" value="Genomic_DNA"/>
</dbReference>
<dbReference type="Proteomes" id="UP000559027">
    <property type="component" value="Unassembled WGS sequence"/>
</dbReference>
<accession>A0A8H5LM57</accession>
<reference evidence="1 2" key="1">
    <citation type="journal article" date="2020" name="ISME J.">
        <title>Uncovering the hidden diversity of litter-decomposition mechanisms in mushroom-forming fungi.</title>
        <authorList>
            <person name="Floudas D."/>
            <person name="Bentzer J."/>
            <person name="Ahren D."/>
            <person name="Johansson T."/>
            <person name="Persson P."/>
            <person name="Tunlid A."/>
        </authorList>
    </citation>
    <scope>NUCLEOTIDE SEQUENCE [LARGE SCALE GENOMIC DNA]</scope>
    <source>
        <strain evidence="1 2">CBS 146.42</strain>
    </source>
</reference>
<comment type="caution">
    <text evidence="1">The sequence shown here is derived from an EMBL/GenBank/DDBJ whole genome shotgun (WGS) entry which is preliminary data.</text>
</comment>
<gene>
    <name evidence="1" type="ORF">D9756_002690</name>
</gene>
<keyword evidence="2" id="KW-1185">Reference proteome</keyword>
<dbReference type="AlphaFoldDB" id="A0A8H5LM57"/>
<evidence type="ECO:0000313" key="2">
    <source>
        <dbReference type="Proteomes" id="UP000559027"/>
    </source>
</evidence>
<evidence type="ECO:0000313" key="1">
    <source>
        <dbReference type="EMBL" id="KAF5362199.1"/>
    </source>
</evidence>